<evidence type="ECO:0000259" key="1">
    <source>
        <dbReference type="Pfam" id="PF09350"/>
    </source>
</evidence>
<dbReference type="HOGENOM" id="CLU_129296_1_1_5"/>
<protein>
    <recommendedName>
        <fullName evidence="1">DnaJ homologue subfamily C member 28 conserved domain-containing protein</fullName>
    </recommendedName>
</protein>
<dbReference type="Proteomes" id="UP000004688">
    <property type="component" value="Chromosome"/>
</dbReference>
<reference evidence="2 3" key="1">
    <citation type="journal article" date="2013" name="PLoS ONE">
        <title>Poles Apart: Arctic and Antarctic Octadecabacter strains Share High Genome Plasticity and a New Type of Xanthorhodopsin.</title>
        <authorList>
            <person name="Vollmers J."/>
            <person name="Voget S."/>
            <person name="Dietrich S."/>
            <person name="Gollnow K."/>
            <person name="Smits M."/>
            <person name="Meyer K."/>
            <person name="Brinkhoff T."/>
            <person name="Simon M."/>
            <person name="Daniel R."/>
        </authorList>
    </citation>
    <scope>NUCLEOTIDE SEQUENCE [LARGE SCALE GENOMIC DNA]</scope>
    <source>
        <strain evidence="2 3">238</strain>
    </source>
</reference>
<dbReference type="RefSeq" id="WP_015496290.1">
    <property type="nucleotide sequence ID" value="NC_020908.1"/>
</dbReference>
<dbReference type="Pfam" id="PF09350">
    <property type="entry name" value="DJC28_CD"/>
    <property type="match status" value="1"/>
</dbReference>
<evidence type="ECO:0000313" key="3">
    <source>
        <dbReference type="Proteomes" id="UP000004688"/>
    </source>
</evidence>
<dbReference type="InterPro" id="IPR018961">
    <property type="entry name" value="DnaJ_homolog_subfam-C_membr-28"/>
</dbReference>
<dbReference type="OrthoDB" id="9798476at2"/>
<dbReference type="KEGG" id="oar:OA238_c32930"/>
<dbReference type="AlphaFoldDB" id="M9RL08"/>
<evidence type="ECO:0000313" key="2">
    <source>
        <dbReference type="EMBL" id="AGI73274.1"/>
    </source>
</evidence>
<name>M9RL08_9RHOB</name>
<feature type="domain" description="DnaJ homologue subfamily C member 28 conserved" evidence="1">
    <location>
        <begin position="8"/>
        <end position="70"/>
    </location>
</feature>
<dbReference type="eggNOG" id="ENOG5032TKJ">
    <property type="taxonomic scope" value="Bacteria"/>
</dbReference>
<gene>
    <name evidence="2" type="ORF">OA238_c32930</name>
</gene>
<dbReference type="EMBL" id="CP003742">
    <property type="protein sequence ID" value="AGI73274.1"/>
    <property type="molecule type" value="Genomic_DNA"/>
</dbReference>
<accession>M9RL08</accession>
<dbReference type="STRING" id="391616.OA238_c32930"/>
<proteinExistence type="predicted"/>
<sequence>MAHPLEDLIDARIHAAQQDGAFDDLAGLGKPLLSAEDPENALMNRLMRENGAVPEFVSLSRELERLRSELADVTDRTKRADILKDMSLMDAKIDLARNAYRK</sequence>
<organism evidence="2 3">
    <name type="scientific">Octadecabacter arcticus 238</name>
    <dbReference type="NCBI Taxonomy" id="391616"/>
    <lineage>
        <taxon>Bacteria</taxon>
        <taxon>Pseudomonadati</taxon>
        <taxon>Pseudomonadota</taxon>
        <taxon>Alphaproteobacteria</taxon>
        <taxon>Rhodobacterales</taxon>
        <taxon>Roseobacteraceae</taxon>
        <taxon>Octadecabacter</taxon>
    </lineage>
</organism>
<keyword evidence="3" id="KW-1185">Reference proteome</keyword>